<dbReference type="InterPro" id="IPR017036">
    <property type="entry name" value="Lmo0553-like"/>
</dbReference>
<dbReference type="EMBL" id="JAGMVS010000069">
    <property type="protein sequence ID" value="MCM2437845.1"/>
    <property type="molecule type" value="Genomic_DNA"/>
</dbReference>
<keyword evidence="1" id="KW-0129">CBS domain</keyword>
<name>A0ABT0VMU2_9LACO</name>
<proteinExistence type="predicted"/>
<dbReference type="NCBIfam" id="NF038387">
    <property type="entry name" value="CBS_CbpA"/>
    <property type="match status" value="1"/>
</dbReference>
<dbReference type="InterPro" id="IPR000644">
    <property type="entry name" value="CBS_dom"/>
</dbReference>
<dbReference type="RefSeq" id="WP_205143799.1">
    <property type="nucleotide sequence ID" value="NZ_JAFBDN010000011.1"/>
</dbReference>
<evidence type="ECO:0000313" key="3">
    <source>
        <dbReference type="EMBL" id="MCM2437845.1"/>
    </source>
</evidence>
<evidence type="ECO:0000313" key="4">
    <source>
        <dbReference type="Proteomes" id="UP001057481"/>
    </source>
</evidence>
<comment type="caution">
    <text evidence="3">The sequence shown here is derived from an EMBL/GenBank/DDBJ whole genome shotgun (WGS) entry which is preliminary data.</text>
</comment>
<protein>
    <submittedName>
        <fullName evidence="3">CBS domain-containing protein</fullName>
    </submittedName>
</protein>
<organism evidence="3 4">
    <name type="scientific">Periweissella beninensis</name>
    <dbReference type="NCBI Taxonomy" id="504936"/>
    <lineage>
        <taxon>Bacteria</taxon>
        <taxon>Bacillati</taxon>
        <taxon>Bacillota</taxon>
        <taxon>Bacilli</taxon>
        <taxon>Lactobacillales</taxon>
        <taxon>Lactobacillaceae</taxon>
        <taxon>Periweissella</taxon>
    </lineage>
</organism>
<dbReference type="CDD" id="cd02205">
    <property type="entry name" value="CBS_pair_SF"/>
    <property type="match status" value="1"/>
</dbReference>
<accession>A0ABT0VMU2</accession>
<dbReference type="Gene3D" id="3.10.580.10">
    <property type="entry name" value="CBS-domain"/>
    <property type="match status" value="1"/>
</dbReference>
<dbReference type="Pfam" id="PF00571">
    <property type="entry name" value="CBS"/>
    <property type="match status" value="1"/>
</dbReference>
<dbReference type="Proteomes" id="UP001057481">
    <property type="component" value="Unassembled WGS sequence"/>
</dbReference>
<reference evidence="3" key="1">
    <citation type="submission" date="2021-04" db="EMBL/GenBank/DDBJ databases">
        <title>Taxonomic assessment of Weissella genus.</title>
        <authorList>
            <person name="Fanelli F."/>
            <person name="Chieffi D."/>
            <person name="Dell'Aquila A."/>
            <person name="Gyu-Sung C."/>
            <person name="Franz C.M.A.P."/>
            <person name="Fusco V."/>
        </authorList>
    </citation>
    <scope>NUCLEOTIDE SEQUENCE</scope>
    <source>
        <strain evidence="3">LMG 25373</strain>
    </source>
</reference>
<feature type="domain" description="CBS" evidence="2">
    <location>
        <begin position="7"/>
        <end position="65"/>
    </location>
</feature>
<evidence type="ECO:0000259" key="2">
    <source>
        <dbReference type="PROSITE" id="PS51371"/>
    </source>
</evidence>
<gene>
    <name evidence="3" type="ORF">KAK10_07980</name>
</gene>
<sequence>MDLSLIKSKDVLTVVHEDTTIAEALEIFETSNFRAIPILDSNGEIFRGNIYKMHVYRHMAQAGDMQAPVTSIMRNSTKFINLDSEFYELFFAIRDLPYIAVLDHQNRFYGILTHARLMRTLSYSWNFEKGSYVLTVRTPGQRGDLHTTSKTISKYTDIVAVMTFNISNDNNTVDILYTLPKSVDNTLLQKIIKALQRKGYPVIEIEDLHN</sequence>
<dbReference type="PIRSF" id="PIRSF035040">
    <property type="entry name" value="UCP035040_CBS_Lmo0553"/>
    <property type="match status" value="1"/>
</dbReference>
<evidence type="ECO:0000256" key="1">
    <source>
        <dbReference type="PROSITE-ProRule" id="PRU00703"/>
    </source>
</evidence>
<dbReference type="SUPFAM" id="SSF54631">
    <property type="entry name" value="CBS-domain pair"/>
    <property type="match status" value="1"/>
</dbReference>
<keyword evidence="4" id="KW-1185">Reference proteome</keyword>
<dbReference type="InterPro" id="IPR046342">
    <property type="entry name" value="CBS_dom_sf"/>
</dbReference>
<dbReference type="PROSITE" id="PS51371">
    <property type="entry name" value="CBS"/>
    <property type="match status" value="1"/>
</dbReference>